<accession>A0A1M4SNK0</accession>
<sequence>MYKNIIDKKPALFERSDCNIWTDPYIQKQMLNAHLNQDSDGASRKQESILKTIDFISKYIKPDNRLLDLGCGPGLYTSLFKDKGYEVTGVDFNKASIDYAIEKRYDIKYICGNYIQEYPEGRYDAVIMIYCDMGTHSDKDRDKLLRNIYSSLDNGGVLIFDVFTEGIVEDKTEQKNWEYSPSGGFWAGNEYLLLSQTFHYVENKAFVYQYNLLTEGENKHFIVWDRYYSEGEITDILKGIGFRQVSAHKNILSGNNFTSNNEMFIIAEK</sequence>
<organism evidence="1 2">
    <name type="scientific">Dysgonomonas macrotermitis</name>
    <dbReference type="NCBI Taxonomy" id="1346286"/>
    <lineage>
        <taxon>Bacteria</taxon>
        <taxon>Pseudomonadati</taxon>
        <taxon>Bacteroidota</taxon>
        <taxon>Bacteroidia</taxon>
        <taxon>Bacteroidales</taxon>
        <taxon>Dysgonomonadaceae</taxon>
        <taxon>Dysgonomonas</taxon>
    </lineage>
</organism>
<dbReference type="GO" id="GO:0008168">
    <property type="term" value="F:methyltransferase activity"/>
    <property type="evidence" value="ECO:0007669"/>
    <property type="project" value="UniProtKB-KW"/>
</dbReference>
<proteinExistence type="predicted"/>
<keyword evidence="1" id="KW-0489">Methyltransferase</keyword>
<dbReference type="OrthoDB" id="9811589at2"/>
<dbReference type="Proteomes" id="UP000184480">
    <property type="component" value="Unassembled WGS sequence"/>
</dbReference>
<dbReference type="RefSeq" id="WP_062175227.1">
    <property type="nucleotide sequence ID" value="NZ_BBXL01000001.1"/>
</dbReference>
<dbReference type="Gene3D" id="3.40.50.150">
    <property type="entry name" value="Vaccinia Virus protein VP39"/>
    <property type="match status" value="1"/>
</dbReference>
<dbReference type="InterPro" id="IPR029063">
    <property type="entry name" value="SAM-dependent_MTases_sf"/>
</dbReference>
<protein>
    <submittedName>
        <fullName evidence="1">Methyltransferase domain-containing protein</fullName>
    </submittedName>
</protein>
<dbReference type="CDD" id="cd02440">
    <property type="entry name" value="AdoMet_MTases"/>
    <property type="match status" value="1"/>
</dbReference>
<keyword evidence="1" id="KW-0808">Transferase</keyword>
<evidence type="ECO:0000313" key="2">
    <source>
        <dbReference type="Proteomes" id="UP000184480"/>
    </source>
</evidence>
<dbReference type="PANTHER" id="PTHR43861">
    <property type="entry name" value="TRANS-ACONITATE 2-METHYLTRANSFERASE-RELATED"/>
    <property type="match status" value="1"/>
</dbReference>
<dbReference type="SUPFAM" id="SSF53335">
    <property type="entry name" value="S-adenosyl-L-methionine-dependent methyltransferases"/>
    <property type="match status" value="1"/>
</dbReference>
<dbReference type="GO" id="GO:0032259">
    <property type="term" value="P:methylation"/>
    <property type="evidence" value="ECO:0007669"/>
    <property type="project" value="UniProtKB-KW"/>
</dbReference>
<dbReference type="Pfam" id="PF13489">
    <property type="entry name" value="Methyltransf_23"/>
    <property type="match status" value="1"/>
</dbReference>
<reference evidence="2" key="1">
    <citation type="submission" date="2016-11" db="EMBL/GenBank/DDBJ databases">
        <authorList>
            <person name="Varghese N."/>
            <person name="Submissions S."/>
        </authorList>
    </citation>
    <scope>NUCLEOTIDE SEQUENCE [LARGE SCALE GENOMIC DNA]</scope>
    <source>
        <strain evidence="2">DSM 27370</strain>
    </source>
</reference>
<gene>
    <name evidence="1" type="ORF">SAMN05444362_101111</name>
</gene>
<dbReference type="AlphaFoldDB" id="A0A1M4SNK0"/>
<dbReference type="EMBL" id="FQUC01000001">
    <property type="protein sequence ID" value="SHE33813.1"/>
    <property type="molecule type" value="Genomic_DNA"/>
</dbReference>
<keyword evidence="2" id="KW-1185">Reference proteome</keyword>
<dbReference type="STRING" id="1346286.SAMN05444362_101111"/>
<evidence type="ECO:0000313" key="1">
    <source>
        <dbReference type="EMBL" id="SHE33813.1"/>
    </source>
</evidence>
<name>A0A1M4SNK0_9BACT</name>